<keyword evidence="5 8" id="KW-1133">Transmembrane helix</keyword>
<dbReference type="Pfam" id="PF05879">
    <property type="entry name" value="RHD3_GTPase"/>
    <property type="match status" value="1"/>
</dbReference>
<feature type="binding site" evidence="8">
    <location>
        <begin position="115"/>
        <end position="122"/>
    </location>
    <ligand>
        <name>GTP</name>
        <dbReference type="ChEBI" id="CHEBI:37565"/>
    </ligand>
</feature>
<sequence>MDKAINISTEALANPPPELRDLNLDQLATSTTPPPAPSAPTQATQATQATDAPAALATPPSKAEVGHTAAVGHGLDAKLQVVDENQRFTDSLDDHMRGWQLAHSGFNYDVVAVFGSQSTGKSTLLNKLFGTRFDVMSESERRQTTKGIWMSKADQIDVLVMDVEGTDGRERGEDQDFERKSALFSMAVAEVLIVNIWEHQVGLYQGANMGLLKTVFEVNLGLFLAAKQKGKANGSSQDKTLLLFVIRDHIGATPLANLRNTLSADLNRLWDGLSKPDGLEQTTIETFFDLDFVALPHKLLQPEKFDESVQDLRKRFVKPAKGSEGAEGEGDYVFKSRYHKRIPADGISTYMRTIWDAVVSNKDLDLPTQQELLAQFRCGEIASQAYALFSQRLDAFPAAPGAGKIDSSLGALMVAAIGAALEAYDREASRYHASVYGRQRTELVGKLHAALHPLFVSHLKNLHKLVLRQFRLEVEAALKNDGYDFAKVVREAKSKAETTFDDEARKVVLEESGWKVDEARATLDEDMEHVAELLRKEETRKMVAVIERNIKRQMSDVVELALNKPSEDMWDKVLVAFKAALAKAEEAYLKKATSFNCTDDEKDAALALLRRRSWLALRSKIDEHTAEAPMLVKLKLVFEDKFRYDAEGVPRVWKPEDDIDMIFRKAKESVLELIPLYAEIKPAEPANAFDLPSSAGTTGLIDPAAASADEDFDFTESLQLMSPSAQSALSTRFRREADAYYVEAKRSMVASRAQIPYWIYGVLVILGWNEFVAVLRNPLYFTVLLLAAAGAYITWTLNMTGPALAVARGVSNEVVRTVNEQIHNYFQAQSVDVHAARHHARREPVAVPARNATVEEIELSEKRRDKAE</sequence>
<feature type="topological domain" description="Cytoplasmic" evidence="8">
    <location>
        <begin position="800"/>
        <end position="868"/>
    </location>
</feature>
<evidence type="ECO:0000256" key="9">
    <source>
        <dbReference type="SAM" id="MobiDB-lite"/>
    </source>
</evidence>
<feature type="topological domain" description="Cytoplasmic" evidence="8">
    <location>
        <begin position="1"/>
        <end position="754"/>
    </location>
</feature>
<dbReference type="STRING" id="741276.A0A2S5B4X5"/>
<dbReference type="InterPro" id="IPR008803">
    <property type="entry name" value="RHD3/Sey1"/>
</dbReference>
<evidence type="ECO:0000256" key="4">
    <source>
        <dbReference type="ARBA" id="ARBA00022824"/>
    </source>
</evidence>
<dbReference type="PROSITE" id="PS51715">
    <property type="entry name" value="G_GB1_RHD3"/>
    <property type="match status" value="1"/>
</dbReference>
<dbReference type="Gene3D" id="3.40.50.300">
    <property type="entry name" value="P-loop containing nucleotide triphosphate hydrolases"/>
    <property type="match status" value="1"/>
</dbReference>
<dbReference type="Proteomes" id="UP000237144">
    <property type="component" value="Unassembled WGS sequence"/>
</dbReference>
<dbReference type="SUPFAM" id="SSF52540">
    <property type="entry name" value="P-loop containing nucleoside triphosphate hydrolases"/>
    <property type="match status" value="1"/>
</dbReference>
<comment type="caution">
    <text evidence="12">The sequence shown here is derived from an EMBL/GenBank/DDBJ whole genome shotgun (WGS) entry which is preliminary data.</text>
</comment>
<dbReference type="GO" id="GO:0003924">
    <property type="term" value="F:GTPase activity"/>
    <property type="evidence" value="ECO:0007669"/>
    <property type="project" value="UniProtKB-UniRule"/>
</dbReference>
<dbReference type="FunFam" id="3.40.50.300:FF:000727">
    <property type="entry name" value="Protein SEY1 homolog"/>
    <property type="match status" value="1"/>
</dbReference>
<evidence type="ECO:0000256" key="7">
    <source>
        <dbReference type="ARBA" id="ARBA00023136"/>
    </source>
</evidence>
<dbReference type="Pfam" id="PF20428">
    <property type="entry name" value="Sey1_3HB"/>
    <property type="match status" value="1"/>
</dbReference>
<dbReference type="GO" id="GO:0005525">
    <property type="term" value="F:GTP binding"/>
    <property type="evidence" value="ECO:0007669"/>
    <property type="project" value="UniProtKB-UniRule"/>
</dbReference>
<evidence type="ECO:0000256" key="1">
    <source>
        <dbReference type="ARBA" id="ARBA00022692"/>
    </source>
</evidence>
<evidence type="ECO:0000256" key="6">
    <source>
        <dbReference type="ARBA" id="ARBA00023134"/>
    </source>
</evidence>
<dbReference type="InterPro" id="IPR027417">
    <property type="entry name" value="P-loop_NTPase"/>
</dbReference>
<feature type="transmembrane region" description="Helical" evidence="10">
    <location>
        <begin position="755"/>
        <end position="772"/>
    </location>
</feature>
<evidence type="ECO:0000256" key="8">
    <source>
        <dbReference type="HAMAP-Rule" id="MF_03109"/>
    </source>
</evidence>
<dbReference type="HAMAP" id="MF_03109">
    <property type="entry name" value="Sey1"/>
    <property type="match status" value="1"/>
</dbReference>
<feature type="region of interest" description="Disordered" evidence="9">
    <location>
        <begin position="1"/>
        <end position="59"/>
    </location>
</feature>
<reference evidence="12 13" key="1">
    <citation type="journal article" date="2018" name="Front. Microbiol.">
        <title>Prospects for Fungal Bioremediation of Acidic Radioactive Waste Sites: Characterization and Genome Sequence of Rhodotorula taiwanensis MD1149.</title>
        <authorList>
            <person name="Tkavc R."/>
            <person name="Matrosova V.Y."/>
            <person name="Grichenko O.E."/>
            <person name="Gostincar C."/>
            <person name="Volpe R.P."/>
            <person name="Klimenkova P."/>
            <person name="Gaidamakova E.K."/>
            <person name="Zhou C.E."/>
            <person name="Stewart B.J."/>
            <person name="Lyman M.G."/>
            <person name="Malfatti S.A."/>
            <person name="Rubinfeld B."/>
            <person name="Courtot M."/>
            <person name="Singh J."/>
            <person name="Dalgard C.L."/>
            <person name="Hamilton T."/>
            <person name="Frey K.G."/>
            <person name="Gunde-Cimerman N."/>
            <person name="Dugan L."/>
            <person name="Daly M.J."/>
        </authorList>
    </citation>
    <scope>NUCLEOTIDE SEQUENCE [LARGE SCALE GENOMIC DNA]</scope>
    <source>
        <strain evidence="12 13">MD1149</strain>
    </source>
</reference>
<dbReference type="AlphaFoldDB" id="A0A2S5B4X5"/>
<dbReference type="InterPro" id="IPR046758">
    <property type="entry name" value="Sey1/RHD3-like_3HB"/>
</dbReference>
<feature type="topological domain" description="Lumenal" evidence="8">
    <location>
        <begin position="776"/>
        <end position="778"/>
    </location>
</feature>
<keyword evidence="6 8" id="KW-0342">GTP-binding</keyword>
<dbReference type="CDD" id="cd01851">
    <property type="entry name" value="GBP"/>
    <property type="match status" value="1"/>
</dbReference>
<feature type="domain" description="GB1/RHD3-type G" evidence="11">
    <location>
        <begin position="105"/>
        <end position="351"/>
    </location>
</feature>
<comment type="similarity">
    <text evidence="8">Belongs to the TRAFAC class dynamin-like GTPase superfamily. GB1/RHD3 GTPase family. RHD3 subfamily.</text>
</comment>
<comment type="subcellular location">
    <subcellularLocation>
        <location evidence="8">Endoplasmic reticulum membrane</location>
        <topology evidence="8">Multi-pass membrane protein</topology>
    </subcellularLocation>
    <text evidence="8">Enriched in the cortical ER. Concentrated in punctae along the ER tubules.</text>
</comment>
<organism evidence="12 13">
    <name type="scientific">Rhodotorula taiwanensis</name>
    <dbReference type="NCBI Taxonomy" id="741276"/>
    <lineage>
        <taxon>Eukaryota</taxon>
        <taxon>Fungi</taxon>
        <taxon>Dikarya</taxon>
        <taxon>Basidiomycota</taxon>
        <taxon>Pucciniomycotina</taxon>
        <taxon>Microbotryomycetes</taxon>
        <taxon>Sporidiobolales</taxon>
        <taxon>Sporidiobolaceae</taxon>
        <taxon>Rhodotorula</taxon>
    </lineage>
</organism>
<dbReference type="OrthoDB" id="1597724at2759"/>
<keyword evidence="7 8" id="KW-0472">Membrane</keyword>
<keyword evidence="1 8" id="KW-0812">Transmembrane</keyword>
<evidence type="ECO:0000259" key="11">
    <source>
        <dbReference type="PROSITE" id="PS51715"/>
    </source>
</evidence>
<evidence type="ECO:0000256" key="3">
    <source>
        <dbReference type="ARBA" id="ARBA00022801"/>
    </source>
</evidence>
<evidence type="ECO:0000256" key="2">
    <source>
        <dbReference type="ARBA" id="ARBA00022741"/>
    </source>
</evidence>
<dbReference type="PANTHER" id="PTHR45923">
    <property type="entry name" value="PROTEIN SEY1"/>
    <property type="match status" value="1"/>
</dbReference>
<dbReference type="GO" id="GO:0005789">
    <property type="term" value="C:endoplasmic reticulum membrane"/>
    <property type="evidence" value="ECO:0007669"/>
    <property type="project" value="UniProtKB-SubCell"/>
</dbReference>
<proteinExistence type="inferred from homology"/>
<feature type="compositionally biased region" description="Low complexity" evidence="9">
    <location>
        <begin position="39"/>
        <end position="59"/>
    </location>
</feature>
<keyword evidence="2 8" id="KW-0547">Nucleotide-binding</keyword>
<protein>
    <recommendedName>
        <fullName evidence="11">GB1/RHD3-type G domain-containing protein</fullName>
    </recommendedName>
</protein>
<keyword evidence="13" id="KW-1185">Reference proteome</keyword>
<evidence type="ECO:0000313" key="12">
    <source>
        <dbReference type="EMBL" id="POY71833.1"/>
    </source>
</evidence>
<evidence type="ECO:0000256" key="10">
    <source>
        <dbReference type="SAM" id="Phobius"/>
    </source>
</evidence>
<keyword evidence="3 8" id="KW-0378">Hydrolase</keyword>
<dbReference type="GO" id="GO:0016320">
    <property type="term" value="P:endoplasmic reticulum membrane fusion"/>
    <property type="evidence" value="ECO:0007669"/>
    <property type="project" value="TreeGrafter"/>
</dbReference>
<feature type="transmembrane region" description="Helical" evidence="10">
    <location>
        <begin position="779"/>
        <end position="797"/>
    </location>
</feature>
<evidence type="ECO:0000256" key="5">
    <source>
        <dbReference type="ARBA" id="ARBA00022989"/>
    </source>
</evidence>
<accession>A0A2S5B4X5</accession>
<dbReference type="InterPro" id="IPR030386">
    <property type="entry name" value="G_GB1_RHD3_dom"/>
</dbReference>
<evidence type="ECO:0000313" key="13">
    <source>
        <dbReference type="Proteomes" id="UP000237144"/>
    </source>
</evidence>
<gene>
    <name evidence="8" type="primary">SEY1</name>
    <name evidence="12" type="ORF">BMF94_5194</name>
</gene>
<name>A0A2S5B4X5_9BASI</name>
<keyword evidence="4 8" id="KW-0256">Endoplasmic reticulum</keyword>
<feature type="compositionally biased region" description="Polar residues" evidence="9">
    <location>
        <begin position="1"/>
        <end position="11"/>
    </location>
</feature>
<dbReference type="PANTHER" id="PTHR45923:SF2">
    <property type="entry name" value="PROTEIN SEY1"/>
    <property type="match status" value="1"/>
</dbReference>
<dbReference type="EMBL" id="PJQD01000072">
    <property type="protein sequence ID" value="POY71833.1"/>
    <property type="molecule type" value="Genomic_DNA"/>
</dbReference>